<reference evidence="6" key="1">
    <citation type="journal article" date="2011" name="Genome Biol.">
        <title>Comparative and functional genomics provide insights into the pathogenicity of dermatophytic fungi.</title>
        <authorList>
            <person name="Burmester A."/>
            <person name="Shelest E."/>
            <person name="Gloeckner G."/>
            <person name="Heddergott C."/>
            <person name="Schindler S."/>
            <person name="Staib P."/>
            <person name="Heidel A."/>
            <person name="Felder M."/>
            <person name="Petzold A."/>
            <person name="Szafranski K."/>
            <person name="Feuermann M."/>
            <person name="Pedruzzi I."/>
            <person name="Priebe S."/>
            <person name="Groth M."/>
            <person name="Winkler R."/>
            <person name="Li W."/>
            <person name="Kniemeyer O."/>
            <person name="Schroeckh V."/>
            <person name="Hertweck C."/>
            <person name="Hube B."/>
            <person name="White T.C."/>
            <person name="Platzer M."/>
            <person name="Guthke R."/>
            <person name="Heitman J."/>
            <person name="Woestemeyer J."/>
            <person name="Zipfel P.F."/>
            <person name="Monod M."/>
            <person name="Brakhage A.A."/>
        </authorList>
    </citation>
    <scope>NUCLEOTIDE SEQUENCE [LARGE SCALE GENOMIC DNA]</scope>
    <source>
        <strain evidence="6">HKI 0517</strain>
    </source>
</reference>
<accession>D4D2G3</accession>
<sequence length="357" mass="39065">MLSSLSKEPFYPSARSTQPTNDRDDIKTVRHKASQIPTDTIPVAELEATESVQAKSVNPEETVSSALAQHRASVRSPEGRRNLEPSKRFTDVPPILTENKFNRLGSDIRNNYRPEDLISNPPRASDVTLELLLASQAHIGHSTSLWNPGNSGYIHGIREGVHIISLDVTAAHLRRAAKIVEEVARVGGLILFVGTRKGQKRAVVRAAELAQGCHVFDRWVPGSLTNAMQLLGKCEVKLVDALDRTVDYPGFQSVDIERCPLRPDLVVCFNPLENKPLLQECATMNIPTIGVIDTDADPTRVTYPIPANDDSPRCISVIAGVLGRAGERGQQVRLKQSATGDLPYTPIRLGAPENKES</sequence>
<dbReference type="PANTHER" id="PTHR12534:SF0">
    <property type="entry name" value="SMALL RIBOSOMAL SUBUNIT PROTEIN US2M"/>
    <property type="match status" value="1"/>
</dbReference>
<evidence type="ECO:0000256" key="4">
    <source>
        <dbReference type="SAM" id="MobiDB-lite"/>
    </source>
</evidence>
<dbReference type="OrthoDB" id="2320368at2759"/>
<evidence type="ECO:0000313" key="6">
    <source>
        <dbReference type="Proteomes" id="UP000008383"/>
    </source>
</evidence>
<proteinExistence type="inferred from homology"/>
<name>D4D2G3_TRIVH</name>
<dbReference type="GeneID" id="9579880"/>
<dbReference type="PRINTS" id="PR00395">
    <property type="entry name" value="RIBOSOMALS2"/>
</dbReference>
<feature type="compositionally biased region" description="Basic and acidic residues" evidence="4">
    <location>
        <begin position="77"/>
        <end position="90"/>
    </location>
</feature>
<dbReference type="HOGENOM" id="CLU_040318_4_2_1"/>
<feature type="region of interest" description="Disordered" evidence="4">
    <location>
        <begin position="1"/>
        <end position="90"/>
    </location>
</feature>
<evidence type="ECO:0000313" key="5">
    <source>
        <dbReference type="EMBL" id="EFE43945.1"/>
    </source>
</evidence>
<keyword evidence="2" id="KW-0689">Ribosomal protein</keyword>
<dbReference type="KEGG" id="tve:TRV_01268"/>
<evidence type="ECO:0008006" key="7">
    <source>
        <dbReference type="Google" id="ProtNLM"/>
    </source>
</evidence>
<dbReference type="HAMAP" id="MF_00291_B">
    <property type="entry name" value="Ribosomal_uS2_B"/>
    <property type="match status" value="1"/>
</dbReference>
<dbReference type="InterPro" id="IPR018130">
    <property type="entry name" value="Ribosomal_uS2_CS"/>
</dbReference>
<organism evidence="5 6">
    <name type="scientific">Trichophyton verrucosum (strain HKI 0517)</name>
    <dbReference type="NCBI Taxonomy" id="663202"/>
    <lineage>
        <taxon>Eukaryota</taxon>
        <taxon>Fungi</taxon>
        <taxon>Dikarya</taxon>
        <taxon>Ascomycota</taxon>
        <taxon>Pezizomycotina</taxon>
        <taxon>Eurotiomycetes</taxon>
        <taxon>Eurotiomycetidae</taxon>
        <taxon>Onygenales</taxon>
        <taxon>Arthrodermataceae</taxon>
        <taxon>Trichophyton</taxon>
    </lineage>
</organism>
<dbReference type="InterPro" id="IPR001865">
    <property type="entry name" value="Ribosomal_uS2"/>
</dbReference>
<keyword evidence="3" id="KW-0687">Ribonucleoprotein</keyword>
<dbReference type="PROSITE" id="PS00962">
    <property type="entry name" value="RIBOSOMAL_S2_1"/>
    <property type="match status" value="1"/>
</dbReference>
<dbReference type="CDD" id="cd01425">
    <property type="entry name" value="RPS2"/>
    <property type="match status" value="1"/>
</dbReference>
<dbReference type="SUPFAM" id="SSF52313">
    <property type="entry name" value="Ribosomal protein S2"/>
    <property type="match status" value="1"/>
</dbReference>
<dbReference type="GO" id="GO:0005763">
    <property type="term" value="C:mitochondrial small ribosomal subunit"/>
    <property type="evidence" value="ECO:0007669"/>
    <property type="project" value="TreeGrafter"/>
</dbReference>
<dbReference type="AlphaFoldDB" id="D4D2G3"/>
<dbReference type="GO" id="GO:0006412">
    <property type="term" value="P:translation"/>
    <property type="evidence" value="ECO:0007669"/>
    <property type="project" value="InterPro"/>
</dbReference>
<dbReference type="NCBIfam" id="TIGR01011">
    <property type="entry name" value="rpsB_bact"/>
    <property type="match status" value="1"/>
</dbReference>
<dbReference type="RefSeq" id="XP_003024556.1">
    <property type="nucleotide sequence ID" value="XM_003024510.1"/>
</dbReference>
<feature type="compositionally biased region" description="Polar residues" evidence="4">
    <location>
        <begin position="50"/>
        <end position="67"/>
    </location>
</feature>
<comment type="caution">
    <text evidence="5">The sequence shown here is derived from an EMBL/GenBank/DDBJ whole genome shotgun (WGS) entry which is preliminary data.</text>
</comment>
<dbReference type="Pfam" id="PF00318">
    <property type="entry name" value="Ribosomal_S2"/>
    <property type="match status" value="1"/>
</dbReference>
<dbReference type="GO" id="GO:0003735">
    <property type="term" value="F:structural constituent of ribosome"/>
    <property type="evidence" value="ECO:0007669"/>
    <property type="project" value="InterPro"/>
</dbReference>
<evidence type="ECO:0000256" key="3">
    <source>
        <dbReference type="ARBA" id="ARBA00023274"/>
    </source>
</evidence>
<dbReference type="InterPro" id="IPR023591">
    <property type="entry name" value="Ribosomal_uS2_flav_dom_sf"/>
</dbReference>
<dbReference type="Proteomes" id="UP000008383">
    <property type="component" value="Unassembled WGS sequence"/>
</dbReference>
<protein>
    <recommendedName>
        <fullName evidence="7">Ribosomal protein S2</fullName>
    </recommendedName>
</protein>
<dbReference type="EMBL" id="ACYE01000071">
    <property type="protein sequence ID" value="EFE43945.1"/>
    <property type="molecule type" value="Genomic_DNA"/>
</dbReference>
<dbReference type="Gene3D" id="3.40.50.10490">
    <property type="entry name" value="Glucose-6-phosphate isomerase like protein, domain 1"/>
    <property type="match status" value="1"/>
</dbReference>
<gene>
    <name evidence="5" type="ORF">TRV_01268</name>
</gene>
<keyword evidence="6" id="KW-1185">Reference proteome</keyword>
<evidence type="ECO:0000256" key="2">
    <source>
        <dbReference type="ARBA" id="ARBA00022980"/>
    </source>
</evidence>
<dbReference type="PANTHER" id="PTHR12534">
    <property type="entry name" value="30S RIBOSOMAL PROTEIN S2 PROKARYOTIC AND ORGANELLAR"/>
    <property type="match status" value="1"/>
</dbReference>
<comment type="similarity">
    <text evidence="1">Belongs to the universal ribosomal protein uS2 family.</text>
</comment>
<evidence type="ECO:0000256" key="1">
    <source>
        <dbReference type="ARBA" id="ARBA00006242"/>
    </source>
</evidence>
<dbReference type="InterPro" id="IPR005706">
    <property type="entry name" value="Ribosomal_uS2_bac/mit/plastid"/>
</dbReference>